<evidence type="ECO:0000256" key="6">
    <source>
        <dbReference type="ARBA" id="ARBA00022932"/>
    </source>
</evidence>
<evidence type="ECO:0000256" key="4">
    <source>
        <dbReference type="ARBA" id="ARBA00022695"/>
    </source>
</evidence>
<dbReference type="InterPro" id="IPR011708">
    <property type="entry name" value="DNA_pol3_alpha_NTPase_dom"/>
</dbReference>
<dbReference type="Gene3D" id="1.10.150.870">
    <property type="match status" value="1"/>
</dbReference>
<dbReference type="EMBL" id="JBHMFC010000023">
    <property type="protein sequence ID" value="MFB9056635.1"/>
    <property type="molecule type" value="Genomic_DNA"/>
</dbReference>
<dbReference type="InterPro" id="IPR012337">
    <property type="entry name" value="RNaseH-like_sf"/>
</dbReference>
<evidence type="ECO:0000256" key="5">
    <source>
        <dbReference type="ARBA" id="ARBA00022705"/>
    </source>
</evidence>
<dbReference type="InterPro" id="IPR041931">
    <property type="entry name" value="DNA_pol3_alpha_thumb_dom"/>
</dbReference>
<dbReference type="InterPro" id="IPR036397">
    <property type="entry name" value="RNaseH_sf"/>
</dbReference>
<dbReference type="SUPFAM" id="SSF53098">
    <property type="entry name" value="Ribonuclease H-like"/>
    <property type="match status" value="1"/>
</dbReference>
<evidence type="ECO:0000313" key="10">
    <source>
        <dbReference type="EMBL" id="MFB9056635.1"/>
    </source>
</evidence>
<dbReference type="Pfam" id="PF02811">
    <property type="entry name" value="PHP"/>
    <property type="match status" value="1"/>
</dbReference>
<evidence type="ECO:0000313" key="11">
    <source>
        <dbReference type="Proteomes" id="UP001589585"/>
    </source>
</evidence>
<keyword evidence="4 10" id="KW-0548">Nucleotidyltransferase</keyword>
<dbReference type="InterPro" id="IPR029460">
    <property type="entry name" value="DNAPol_HHH"/>
</dbReference>
<reference evidence="10 11" key="1">
    <citation type="submission" date="2024-09" db="EMBL/GenBank/DDBJ databases">
        <authorList>
            <person name="Sun Q."/>
            <person name="Mori K."/>
        </authorList>
    </citation>
    <scope>NUCLEOTIDE SEQUENCE [LARGE SCALE GENOMIC DNA]</scope>
    <source>
        <strain evidence="10 11">CECT 8622</strain>
    </source>
</reference>
<dbReference type="PANTHER" id="PTHR32294">
    <property type="entry name" value="DNA POLYMERASE III SUBUNIT ALPHA"/>
    <property type="match status" value="1"/>
</dbReference>
<dbReference type="SMART" id="SM00479">
    <property type="entry name" value="EXOIII"/>
    <property type="match status" value="1"/>
</dbReference>
<keyword evidence="11" id="KW-1185">Reference proteome</keyword>
<dbReference type="EC" id="2.7.7.7" evidence="1"/>
<proteinExistence type="predicted"/>
<comment type="catalytic activity">
    <reaction evidence="7">
        <text>DNA(n) + a 2'-deoxyribonucleoside 5'-triphosphate = DNA(n+1) + diphosphate</text>
        <dbReference type="Rhea" id="RHEA:22508"/>
        <dbReference type="Rhea" id="RHEA-COMP:17339"/>
        <dbReference type="Rhea" id="RHEA-COMP:17340"/>
        <dbReference type="ChEBI" id="CHEBI:33019"/>
        <dbReference type="ChEBI" id="CHEBI:61560"/>
        <dbReference type="ChEBI" id="CHEBI:173112"/>
        <dbReference type="EC" id="2.7.7.7"/>
    </reaction>
</comment>
<dbReference type="InterPro" id="IPR004805">
    <property type="entry name" value="DnaE2/DnaE/PolC"/>
</dbReference>
<name>A0ABV5FB12_9FLAO</name>
<evidence type="ECO:0000259" key="9">
    <source>
        <dbReference type="SMART" id="SM00481"/>
    </source>
</evidence>
<dbReference type="InterPro" id="IPR040982">
    <property type="entry name" value="DNA_pol3_finger"/>
</dbReference>
<dbReference type="Pfam" id="PF17657">
    <property type="entry name" value="DNA_pol3_finger"/>
    <property type="match status" value="1"/>
</dbReference>
<dbReference type="Gene3D" id="3.20.20.140">
    <property type="entry name" value="Metal-dependent hydrolases"/>
    <property type="match status" value="1"/>
</dbReference>
<dbReference type="CDD" id="cd04485">
    <property type="entry name" value="DnaE_OBF"/>
    <property type="match status" value="1"/>
</dbReference>
<protein>
    <recommendedName>
        <fullName evidence="2">DNA polymerase III subunit alpha</fullName>
        <ecNumber evidence="1">2.7.7.7</ecNumber>
    </recommendedName>
</protein>
<keyword evidence="6" id="KW-0239">DNA-directed DNA polymerase</keyword>
<evidence type="ECO:0000256" key="1">
    <source>
        <dbReference type="ARBA" id="ARBA00012417"/>
    </source>
</evidence>
<gene>
    <name evidence="10" type="primary">dnaE</name>
    <name evidence="10" type="ORF">ACFFU9_07725</name>
</gene>
<evidence type="ECO:0000256" key="7">
    <source>
        <dbReference type="ARBA" id="ARBA00049244"/>
    </source>
</evidence>
<evidence type="ECO:0000256" key="3">
    <source>
        <dbReference type="ARBA" id="ARBA00022679"/>
    </source>
</evidence>
<evidence type="ECO:0000259" key="8">
    <source>
        <dbReference type="SMART" id="SM00479"/>
    </source>
</evidence>
<feature type="domain" description="Polymerase/histidinol phosphatase N-terminal" evidence="9">
    <location>
        <begin position="262"/>
        <end position="350"/>
    </location>
</feature>
<dbReference type="Gene3D" id="3.30.420.10">
    <property type="entry name" value="Ribonuclease H-like superfamily/Ribonuclease H"/>
    <property type="match status" value="1"/>
</dbReference>
<feature type="domain" description="Exonuclease" evidence="8">
    <location>
        <begin position="1"/>
        <end position="192"/>
    </location>
</feature>
<dbReference type="GO" id="GO:0003887">
    <property type="term" value="F:DNA-directed DNA polymerase activity"/>
    <property type="evidence" value="ECO:0007669"/>
    <property type="project" value="UniProtKB-EC"/>
</dbReference>
<dbReference type="InterPro" id="IPR013520">
    <property type="entry name" value="Ribonucl_H"/>
</dbReference>
<dbReference type="NCBIfam" id="NF004226">
    <property type="entry name" value="PRK05673.1"/>
    <property type="match status" value="1"/>
</dbReference>
<keyword evidence="3 10" id="KW-0808">Transferase</keyword>
<evidence type="ECO:0000256" key="2">
    <source>
        <dbReference type="ARBA" id="ARBA00019114"/>
    </source>
</evidence>
<dbReference type="Pfam" id="PF14579">
    <property type="entry name" value="HHH_6"/>
    <property type="match status" value="1"/>
</dbReference>
<keyword evidence="5" id="KW-0235">DNA replication</keyword>
<accession>A0ABV5FB12</accession>
<organism evidence="10 11">
    <name type="scientific">Mariniflexile ostreae</name>
    <dbReference type="NCBI Taxonomy" id="1520892"/>
    <lineage>
        <taxon>Bacteria</taxon>
        <taxon>Pseudomonadati</taxon>
        <taxon>Bacteroidota</taxon>
        <taxon>Flavobacteriia</taxon>
        <taxon>Flavobacteriales</taxon>
        <taxon>Flavobacteriaceae</taxon>
        <taxon>Mariniflexile</taxon>
    </lineage>
</organism>
<dbReference type="Pfam" id="PF00929">
    <property type="entry name" value="RNase_T"/>
    <property type="match status" value="1"/>
</dbReference>
<dbReference type="SMART" id="SM00481">
    <property type="entry name" value="POLIIIAc"/>
    <property type="match status" value="1"/>
</dbReference>
<comment type="caution">
    <text evidence="10">The sequence shown here is derived from an EMBL/GenBank/DDBJ whole genome shotgun (WGS) entry which is preliminary data.</text>
</comment>
<dbReference type="RefSeq" id="WP_379860824.1">
    <property type="nucleotide sequence ID" value="NZ_JBHMFC010000023.1"/>
</dbReference>
<dbReference type="InterPro" id="IPR003141">
    <property type="entry name" value="Pol/His_phosphatase_N"/>
</dbReference>
<dbReference type="NCBIfam" id="TIGR00594">
    <property type="entry name" value="polc"/>
    <property type="match status" value="1"/>
</dbReference>
<dbReference type="CDD" id="cd06127">
    <property type="entry name" value="DEDDh"/>
    <property type="match status" value="1"/>
</dbReference>
<dbReference type="Gene3D" id="1.10.10.1600">
    <property type="entry name" value="Bacterial DNA polymerase III alpha subunit, thumb domain"/>
    <property type="match status" value="1"/>
</dbReference>
<dbReference type="InterPro" id="IPR004013">
    <property type="entry name" value="PHP_dom"/>
</dbReference>
<dbReference type="Pfam" id="PF07733">
    <property type="entry name" value="DNA_pol3_alpha"/>
    <property type="match status" value="1"/>
</dbReference>
<dbReference type="Proteomes" id="UP001589585">
    <property type="component" value="Unassembled WGS sequence"/>
</dbReference>
<dbReference type="PANTHER" id="PTHR32294:SF0">
    <property type="entry name" value="DNA POLYMERASE III SUBUNIT ALPHA"/>
    <property type="match status" value="1"/>
</dbReference>
<sequence>MYLIFDTETTGLPKRWDAPITDTDNWPRCIQIAWQLHDAMGNCIEHQDYLVQPDGFNIPYDAEKIHGISTELAQEQGLPLAEVLERFNEALGKTKFVVGQNVKFDLNIMGAEFVRGAVENPLQELPVLDTCTEHTASLCQIAGGRYGKFKLPTLTELHEHLFGQPFAEAHNATADVEATTRCFFELLRLGEYTKEELDVEPEYFQDFIKENPTTIKLVGLKHINLKQESSKILERIKKSKTTVVSSEEIKQNISDLENVEFVHLHNHSQFSVLQSTMGVADIVSAAAQYNMPAVALTDHANMMGAFHFVNAVNRHNSNVKAKVKAAEETGSTVSDKEMKPIVGCEFFVCEDHTDKSRKDNGYQIVMLAKNKNGYHNLAKLSSHAFVNGFYYLPRIDKKLIQQYKEDLIVLTGNLYGEVPSKVLNIGENQAEEALVWWKNEFGDDLYVELMRHNQEDENRVNPTLIKLAQKHDVKLVATNNTYYRKKEDANAHDILLCVKDGEKQATPIGRGRGYRYGMPNQEYYFKSPDAMKELFKDIPEAISNVQEVVNKVESYQLARDVLLPAFGIPDAFKHAEDLNDGGKRGENAYLKHLTFEGAKKRYGESLSEEVTERLNFELSVIENTGYPGYFLIVEDFIREARNMDVSVGPGRGSAAGSVVAYCLWITNIDPLKYDLLFERFLNPDRISMPDIDIDFDDEGRGRVMDYVIKKYGANQVAQIITYGTMAAKSSIRDTARVLDLPLFDADRIAKLIPTMSKLSKIFGLSEKELGKKFRAEDLEKVNELLNIADGRDLQAETVNLARILEGSVRNTGIHACGVIITPDDITKFVPVSIAKDSDLYVTQFDNSVVEDAGLLKMDFLGLKTLTLIKDTVKIVKAKHNILLDPDTFPLDDDKTYELFQRGETVGVFQYESPGMQKHLKELKPTVFEDLIAMNALYRPGPMEYIPSFTRRKHGDEPIEYDLPAMEEYLKETYGITVYQEQVMLLSQKLASFTKGEADVLRKAMGKKQIAVLDKMKPKFVQQASDNGHDAKILEKVWKDWEAFASYAFNKSHSTCYAWIAYQTAYLKAHYPAEYMAAVLSNNMNDIKQVTFFMEECKRMKLPVLGPDVNESYYKFSVNKDNAVRFGMGAIKGVGHGAVMTIVENREKDGHYKSIFDFAKRIDLRAANKKAFENLALAGGFDSLSNTHRAQFFHDDGDGITFLEKAIKYGAKHQENENSAQVSLFGEASDVQIEEPQVPPCEEWGTMEKLSKEREVVGIYISGHPLDDFKIEMKTFCNGTVGMFVDLAPYVNREIVFGGVVTDVQHRVSKQGKGWAMFTIEDYTDSFEFRIFGEEYLKFRHFLMQNSFVFVKTFVREGWVNKDTGKRSDPRLQFNSFQLLHDIMGNYAKKLSIQLDIKDLNEQKVIALKELIHMYPGDQMLNFLVYDIKDKVKLTMPSRKQKVKVCQELLSELEAQNVRFKLN</sequence>